<organism evidence="2 3">
    <name type="scientific">Pleurodeles waltl</name>
    <name type="common">Iberian ribbed newt</name>
    <dbReference type="NCBI Taxonomy" id="8319"/>
    <lineage>
        <taxon>Eukaryota</taxon>
        <taxon>Metazoa</taxon>
        <taxon>Chordata</taxon>
        <taxon>Craniata</taxon>
        <taxon>Vertebrata</taxon>
        <taxon>Euteleostomi</taxon>
        <taxon>Amphibia</taxon>
        <taxon>Batrachia</taxon>
        <taxon>Caudata</taxon>
        <taxon>Salamandroidea</taxon>
        <taxon>Salamandridae</taxon>
        <taxon>Pleurodelinae</taxon>
        <taxon>Pleurodeles</taxon>
    </lineage>
</organism>
<protein>
    <submittedName>
        <fullName evidence="2">Uncharacterized protein</fullName>
    </submittedName>
</protein>
<feature type="region of interest" description="Disordered" evidence="1">
    <location>
        <begin position="1"/>
        <end position="26"/>
    </location>
</feature>
<evidence type="ECO:0000313" key="2">
    <source>
        <dbReference type="EMBL" id="KAJ1182923.1"/>
    </source>
</evidence>
<proteinExistence type="predicted"/>
<dbReference type="AlphaFoldDB" id="A0AAV7U2D6"/>
<evidence type="ECO:0000256" key="1">
    <source>
        <dbReference type="SAM" id="MobiDB-lite"/>
    </source>
</evidence>
<sequence>MKLSPRNSKDCCSHETQQLKPQSQRDRLLRQEFQSERLQDMYPGHWKKHSVEICAEASLNKCQIVGRKQLAFVPVQKMTLKDQRNDSLQSLHLEGDIVDKSVQSFELQNQPEAPFMFWNQEDYGIETVTLLRRRDWRHRLLLQQGTDAQS</sequence>
<keyword evidence="3" id="KW-1185">Reference proteome</keyword>
<evidence type="ECO:0000313" key="3">
    <source>
        <dbReference type="Proteomes" id="UP001066276"/>
    </source>
</evidence>
<name>A0AAV7U2D6_PLEWA</name>
<dbReference type="Proteomes" id="UP001066276">
    <property type="component" value="Chromosome 3_2"/>
</dbReference>
<dbReference type="EMBL" id="JANPWB010000006">
    <property type="protein sequence ID" value="KAJ1182923.1"/>
    <property type="molecule type" value="Genomic_DNA"/>
</dbReference>
<comment type="caution">
    <text evidence="2">The sequence shown here is derived from an EMBL/GenBank/DDBJ whole genome shotgun (WGS) entry which is preliminary data.</text>
</comment>
<reference evidence="2" key="1">
    <citation type="journal article" date="2022" name="bioRxiv">
        <title>Sequencing and chromosome-scale assembly of the giantPleurodeles waltlgenome.</title>
        <authorList>
            <person name="Brown T."/>
            <person name="Elewa A."/>
            <person name="Iarovenko S."/>
            <person name="Subramanian E."/>
            <person name="Araus A.J."/>
            <person name="Petzold A."/>
            <person name="Susuki M."/>
            <person name="Suzuki K.-i.T."/>
            <person name="Hayashi T."/>
            <person name="Toyoda A."/>
            <person name="Oliveira C."/>
            <person name="Osipova E."/>
            <person name="Leigh N.D."/>
            <person name="Simon A."/>
            <person name="Yun M.H."/>
        </authorList>
    </citation>
    <scope>NUCLEOTIDE SEQUENCE</scope>
    <source>
        <strain evidence="2">20211129_DDA</strain>
        <tissue evidence="2">Liver</tissue>
    </source>
</reference>
<gene>
    <name evidence="2" type="ORF">NDU88_008100</name>
</gene>
<accession>A0AAV7U2D6</accession>